<organism evidence="3 4">
    <name type="scientific">Candidatus Deianiraea vastatrix</name>
    <dbReference type="NCBI Taxonomy" id="2163644"/>
    <lineage>
        <taxon>Bacteria</taxon>
        <taxon>Pseudomonadati</taxon>
        <taxon>Pseudomonadota</taxon>
        <taxon>Alphaproteobacteria</taxon>
        <taxon>Rickettsiales</taxon>
        <taxon>Candidatus Deianiraeaceae</taxon>
        <taxon>Candidatus Deianiraea</taxon>
    </lineage>
</organism>
<keyword evidence="1" id="KW-0812">Transmembrane</keyword>
<evidence type="ECO:0000256" key="2">
    <source>
        <dbReference type="SAM" id="SignalP"/>
    </source>
</evidence>
<evidence type="ECO:0000313" key="4">
    <source>
        <dbReference type="Proteomes" id="UP000321934"/>
    </source>
</evidence>
<feature type="signal peptide" evidence="2">
    <location>
        <begin position="1"/>
        <end position="22"/>
    </location>
</feature>
<dbReference type="AlphaFoldDB" id="A0A5B8XIL3"/>
<dbReference type="RefSeq" id="WP_146821219.1">
    <property type="nucleotide sequence ID" value="NZ_CP029077.1"/>
</dbReference>
<dbReference type="EMBL" id="CP029077">
    <property type="protein sequence ID" value="QED23821.1"/>
    <property type="molecule type" value="Genomic_DNA"/>
</dbReference>
<dbReference type="Pfam" id="PF04956">
    <property type="entry name" value="TrbC"/>
    <property type="match status" value="1"/>
</dbReference>
<reference evidence="3 4" key="1">
    <citation type="journal article" date="2019" name="ISME J.">
        <title>Deianiraea, an extracellular bacterium associated with the ciliate Paramecium, suggests an alternative scenario for the evolution of Rickettsiales.</title>
        <authorList>
            <person name="Castelli M."/>
            <person name="Sabaneyeva E."/>
            <person name="Lanzoni O."/>
            <person name="Lebedeva N."/>
            <person name="Floriano A.M."/>
            <person name="Gaiarsa S."/>
            <person name="Benken K."/>
            <person name="Modeo L."/>
            <person name="Bandi C."/>
            <person name="Potekhin A."/>
            <person name="Sassera D."/>
            <person name="Petroni G."/>
        </authorList>
    </citation>
    <scope>NUCLEOTIDE SEQUENCE [LARGE SCALE GENOMIC DNA]</scope>
    <source>
        <strain evidence="3">CyL4-1</strain>
    </source>
</reference>
<feature type="transmembrane region" description="Helical" evidence="1">
    <location>
        <begin position="125"/>
        <end position="144"/>
    </location>
</feature>
<dbReference type="InterPro" id="IPR007039">
    <property type="entry name" value="TrbC/VirB2"/>
</dbReference>
<evidence type="ECO:0000256" key="1">
    <source>
        <dbReference type="SAM" id="Phobius"/>
    </source>
</evidence>
<gene>
    <name evidence="3" type="ORF">Deia_01039</name>
</gene>
<keyword evidence="4" id="KW-1185">Reference proteome</keyword>
<keyword evidence="2" id="KW-0732">Signal</keyword>
<sequence length="178" mass="18144">MLKYLVLSIVILFSTATNKANAVARGAACNLTTASSTGDDGSNCDAGLVCQASSGKCGRPSETICTALRQCTIGYICRNDDGTTVIQPGSNDTTFGVCYVKAGSTESNPFGDALCGVYLLATGKVGRGIVVVVIFVIGISFYLGKVSWGTVVAVVIGVGFCFGGPAIVSILVGKSFVC</sequence>
<proteinExistence type="predicted"/>
<feature type="chain" id="PRO_5023077350" evidence="2">
    <location>
        <begin position="23"/>
        <end position="178"/>
    </location>
</feature>
<name>A0A5B8XIL3_9RICK</name>
<keyword evidence="1" id="KW-0472">Membrane</keyword>
<keyword evidence="1" id="KW-1133">Transmembrane helix</keyword>
<accession>A0A5B8XIL3</accession>
<evidence type="ECO:0000313" key="3">
    <source>
        <dbReference type="EMBL" id="QED23821.1"/>
    </source>
</evidence>
<dbReference type="Proteomes" id="UP000321934">
    <property type="component" value="Chromosome"/>
</dbReference>
<protein>
    <submittedName>
        <fullName evidence="3">Type IV secretion system VirB2</fullName>
    </submittedName>
</protein>
<feature type="transmembrane region" description="Helical" evidence="1">
    <location>
        <begin position="151"/>
        <end position="172"/>
    </location>
</feature>